<accession>A0ABR4JCR7</accession>
<dbReference type="Proteomes" id="UP001610444">
    <property type="component" value="Unassembled WGS sequence"/>
</dbReference>
<proteinExistence type="predicted"/>
<dbReference type="RefSeq" id="XP_070892237.1">
    <property type="nucleotide sequence ID" value="XM_071047430.1"/>
</dbReference>
<dbReference type="EMBL" id="JBFXLR010000108">
    <property type="protein sequence ID" value="KAL2836788.1"/>
    <property type="molecule type" value="Genomic_DNA"/>
</dbReference>
<keyword evidence="2" id="KW-1185">Reference proteome</keyword>
<name>A0ABR4JCR7_9EURO</name>
<gene>
    <name evidence="1" type="ORF">BJX68DRAFT_273342</name>
</gene>
<reference evidence="1 2" key="1">
    <citation type="submission" date="2024-07" db="EMBL/GenBank/DDBJ databases">
        <title>Section-level genome sequencing and comparative genomics of Aspergillus sections Usti and Cavernicolus.</title>
        <authorList>
            <consortium name="Lawrence Berkeley National Laboratory"/>
            <person name="Nybo J.L."/>
            <person name="Vesth T.C."/>
            <person name="Theobald S."/>
            <person name="Frisvad J.C."/>
            <person name="Larsen T.O."/>
            <person name="Kjaerboelling I."/>
            <person name="Rothschild-Mancinelli K."/>
            <person name="Lyhne E.K."/>
            <person name="Kogle M.E."/>
            <person name="Barry K."/>
            <person name="Clum A."/>
            <person name="Na H."/>
            <person name="Ledsgaard L."/>
            <person name="Lin J."/>
            <person name="Lipzen A."/>
            <person name="Kuo A."/>
            <person name="Riley R."/>
            <person name="Mondo S."/>
            <person name="LaButti K."/>
            <person name="Haridas S."/>
            <person name="Pangalinan J."/>
            <person name="Salamov A.A."/>
            <person name="Simmons B.A."/>
            <person name="Magnuson J.K."/>
            <person name="Chen J."/>
            <person name="Drula E."/>
            <person name="Henrissat B."/>
            <person name="Wiebenga A."/>
            <person name="Lubbers R.J."/>
            <person name="Gomes A.C."/>
            <person name="Macurrencykelacurrency M.R."/>
            <person name="Stajich J."/>
            <person name="Grigoriev I.V."/>
            <person name="Mortensen U.H."/>
            <person name="De vries R.P."/>
            <person name="Baker S.E."/>
            <person name="Andersen M.R."/>
        </authorList>
    </citation>
    <scope>NUCLEOTIDE SEQUENCE [LARGE SCALE GENOMIC DNA]</scope>
    <source>
        <strain evidence="1 2">CBS 756.74</strain>
    </source>
</reference>
<comment type="caution">
    <text evidence="1">The sequence shown here is derived from an EMBL/GenBank/DDBJ whole genome shotgun (WGS) entry which is preliminary data.</text>
</comment>
<evidence type="ECO:0000313" key="2">
    <source>
        <dbReference type="Proteomes" id="UP001610444"/>
    </source>
</evidence>
<sequence length="427" mass="49121">MKFHKVNPAGAAYPVCVICGSPVLESKYPDYNDREDWGQKTRNRRGRCAYTSTSDVEATDLSDDPARWAKWYRAIIFQPKTKRAHLSGLARGAHPDYAPVVPTDPNKARLSGRPKHDNDWNTEFYPADIFYKRALFKDKRYGFAIHAHCWLLLTRTIDLATIERNLEVFCLAVRLLWNFEGRAPYWGRTLTHNPRNRCLDQGAFGRRKIKMVGVFCNPDRPAEWPLYARHTSGSPYHIPKIHVLIRQATQSAATSRNQARPRRQQRPLPTQPIATRLPLDIALEIIDVIYHSDAPTFARAKDTRNILEAFHWHLPDSYWIKRCNPTLLFEVADLRASGKPVDWAMLCLGIEELLVDPNWFCNSGLARRRVILDFVATLQRYMYWIVFDEEWRGKYLANHSGEAADWGWCHGLGVGGGGRARVNVRAD</sequence>
<protein>
    <submittedName>
        <fullName evidence="1">Uncharacterized protein</fullName>
    </submittedName>
</protein>
<dbReference type="GeneID" id="98162594"/>
<evidence type="ECO:0000313" key="1">
    <source>
        <dbReference type="EMBL" id="KAL2836788.1"/>
    </source>
</evidence>
<organism evidence="1 2">
    <name type="scientific">Aspergillus pseudodeflectus</name>
    <dbReference type="NCBI Taxonomy" id="176178"/>
    <lineage>
        <taxon>Eukaryota</taxon>
        <taxon>Fungi</taxon>
        <taxon>Dikarya</taxon>
        <taxon>Ascomycota</taxon>
        <taxon>Pezizomycotina</taxon>
        <taxon>Eurotiomycetes</taxon>
        <taxon>Eurotiomycetidae</taxon>
        <taxon>Eurotiales</taxon>
        <taxon>Aspergillaceae</taxon>
        <taxon>Aspergillus</taxon>
        <taxon>Aspergillus subgen. Nidulantes</taxon>
    </lineage>
</organism>